<evidence type="ECO:0000313" key="3">
    <source>
        <dbReference type="Proteomes" id="UP001501116"/>
    </source>
</evidence>
<organism evidence="2 3">
    <name type="scientific">Amycolatopsis minnesotensis</name>
    <dbReference type="NCBI Taxonomy" id="337894"/>
    <lineage>
        <taxon>Bacteria</taxon>
        <taxon>Bacillati</taxon>
        <taxon>Actinomycetota</taxon>
        <taxon>Actinomycetes</taxon>
        <taxon>Pseudonocardiales</taxon>
        <taxon>Pseudonocardiaceae</taxon>
        <taxon>Amycolatopsis</taxon>
    </lineage>
</organism>
<accession>A0ABN2S0U8</accession>
<reference evidence="2 3" key="1">
    <citation type="journal article" date="2019" name="Int. J. Syst. Evol. Microbiol.">
        <title>The Global Catalogue of Microorganisms (GCM) 10K type strain sequencing project: providing services to taxonomists for standard genome sequencing and annotation.</title>
        <authorList>
            <consortium name="The Broad Institute Genomics Platform"/>
            <consortium name="The Broad Institute Genome Sequencing Center for Infectious Disease"/>
            <person name="Wu L."/>
            <person name="Ma J."/>
        </authorList>
    </citation>
    <scope>NUCLEOTIDE SEQUENCE [LARGE SCALE GENOMIC DNA]</scope>
    <source>
        <strain evidence="2 3">JCM 14545</strain>
    </source>
</reference>
<proteinExistence type="predicted"/>
<dbReference type="SUPFAM" id="SSF47413">
    <property type="entry name" value="lambda repressor-like DNA-binding domains"/>
    <property type="match status" value="1"/>
</dbReference>
<feature type="domain" description="HTH cro/C1-type" evidence="1">
    <location>
        <begin position="19"/>
        <end position="73"/>
    </location>
</feature>
<dbReference type="InterPro" id="IPR010982">
    <property type="entry name" value="Lambda_DNA-bd_dom_sf"/>
</dbReference>
<dbReference type="Proteomes" id="UP001501116">
    <property type="component" value="Unassembled WGS sequence"/>
</dbReference>
<gene>
    <name evidence="2" type="ORF">GCM10009754_62100</name>
</gene>
<dbReference type="SMART" id="SM00530">
    <property type="entry name" value="HTH_XRE"/>
    <property type="match status" value="1"/>
</dbReference>
<evidence type="ECO:0000313" key="2">
    <source>
        <dbReference type="EMBL" id="GAA1977790.1"/>
    </source>
</evidence>
<sequence length="269" mass="29490">MIAVTTVTQVPPQPVGTLLRAWRERRRISQLDLSLTAEISTRHLSFVETGRSKPSREMVLRLGEHLDVPLRERNQLLLAAGYAPAYRQAGLDAPEMSAVREAVRLLLAGHDPYPAVVVDRGWHLVDSNASAGLLLEGVDPALLAPPVNVLRLTLHPDGMAPHIVNLGEWRAHLLGTLRRQVAATADPALTALLDELRGYPCDQEVPEVEVPGPGDIFVPLRLRHRGTELAFFSAVATFGTPLDVTMAELVIESFFPADERTAARLRTPE</sequence>
<name>A0ABN2S0U8_9PSEU</name>
<dbReference type="InterPro" id="IPR041413">
    <property type="entry name" value="MLTR_LBD"/>
</dbReference>
<comment type="caution">
    <text evidence="2">The sequence shown here is derived from an EMBL/GenBank/DDBJ whole genome shotgun (WGS) entry which is preliminary data.</text>
</comment>
<dbReference type="EMBL" id="BAAANN010000029">
    <property type="protein sequence ID" value="GAA1977790.1"/>
    <property type="molecule type" value="Genomic_DNA"/>
</dbReference>
<dbReference type="CDD" id="cd00093">
    <property type="entry name" value="HTH_XRE"/>
    <property type="match status" value="1"/>
</dbReference>
<keyword evidence="3" id="KW-1185">Reference proteome</keyword>
<dbReference type="PANTHER" id="PTHR35010:SF4">
    <property type="entry name" value="BLL5781 PROTEIN"/>
    <property type="match status" value="1"/>
</dbReference>
<dbReference type="Gene3D" id="1.10.260.40">
    <property type="entry name" value="lambda repressor-like DNA-binding domains"/>
    <property type="match status" value="1"/>
</dbReference>
<evidence type="ECO:0000259" key="1">
    <source>
        <dbReference type="PROSITE" id="PS50943"/>
    </source>
</evidence>
<dbReference type="Pfam" id="PF13560">
    <property type="entry name" value="HTH_31"/>
    <property type="match status" value="1"/>
</dbReference>
<dbReference type="Pfam" id="PF17765">
    <property type="entry name" value="MLTR_LBD"/>
    <property type="match status" value="1"/>
</dbReference>
<dbReference type="PANTHER" id="PTHR35010">
    <property type="entry name" value="BLL4672 PROTEIN-RELATED"/>
    <property type="match status" value="1"/>
</dbReference>
<protein>
    <submittedName>
        <fullName evidence="2">Helix-turn-helix transcriptional regulator</fullName>
    </submittedName>
</protein>
<dbReference type="InterPro" id="IPR001387">
    <property type="entry name" value="Cro/C1-type_HTH"/>
</dbReference>
<dbReference type="PROSITE" id="PS50943">
    <property type="entry name" value="HTH_CROC1"/>
    <property type="match status" value="1"/>
</dbReference>
<dbReference type="Gene3D" id="3.30.450.180">
    <property type="match status" value="1"/>
</dbReference>